<keyword evidence="2" id="KW-1185">Reference proteome</keyword>
<gene>
    <name evidence="1" type="primary">BnaA03g60160D</name>
    <name evidence="1" type="ORF">GSBRNA2T00035080001</name>
</gene>
<reference evidence="1 2" key="1">
    <citation type="journal article" date="2014" name="Science">
        <title>Plant genetics. Early allopolyploid evolution in the post-Neolithic Brassica napus oilseed genome.</title>
        <authorList>
            <person name="Chalhoub B."/>
            <person name="Denoeud F."/>
            <person name="Liu S."/>
            <person name="Parkin I.A."/>
            <person name="Tang H."/>
            <person name="Wang X."/>
            <person name="Chiquet J."/>
            <person name="Belcram H."/>
            <person name="Tong C."/>
            <person name="Samans B."/>
            <person name="Correa M."/>
            <person name="Da Silva C."/>
            <person name="Just J."/>
            <person name="Falentin C."/>
            <person name="Koh C.S."/>
            <person name="Le Clainche I."/>
            <person name="Bernard M."/>
            <person name="Bento P."/>
            <person name="Noel B."/>
            <person name="Labadie K."/>
            <person name="Alberti A."/>
            <person name="Charles M."/>
            <person name="Arnaud D."/>
            <person name="Guo H."/>
            <person name="Daviaud C."/>
            <person name="Alamery S."/>
            <person name="Jabbari K."/>
            <person name="Zhao M."/>
            <person name="Edger P.P."/>
            <person name="Chelaifa H."/>
            <person name="Tack D."/>
            <person name="Lassalle G."/>
            <person name="Mestiri I."/>
            <person name="Schnel N."/>
            <person name="Le Paslier M.C."/>
            <person name="Fan G."/>
            <person name="Renault V."/>
            <person name="Bayer P.E."/>
            <person name="Golicz A.A."/>
            <person name="Manoli S."/>
            <person name="Lee T.H."/>
            <person name="Thi V.H."/>
            <person name="Chalabi S."/>
            <person name="Hu Q."/>
            <person name="Fan C."/>
            <person name="Tollenaere R."/>
            <person name="Lu Y."/>
            <person name="Battail C."/>
            <person name="Shen J."/>
            <person name="Sidebottom C.H."/>
            <person name="Wang X."/>
            <person name="Canaguier A."/>
            <person name="Chauveau A."/>
            <person name="Berard A."/>
            <person name="Deniot G."/>
            <person name="Guan M."/>
            <person name="Liu Z."/>
            <person name="Sun F."/>
            <person name="Lim Y.P."/>
            <person name="Lyons E."/>
            <person name="Town C.D."/>
            <person name="Bancroft I."/>
            <person name="Wang X."/>
            <person name="Meng J."/>
            <person name="Ma J."/>
            <person name="Pires J.C."/>
            <person name="King G.J."/>
            <person name="Brunel D."/>
            <person name="Delourme R."/>
            <person name="Renard M."/>
            <person name="Aury J.M."/>
            <person name="Adams K.L."/>
            <person name="Batley J."/>
            <person name="Snowdon R.J."/>
            <person name="Tost J."/>
            <person name="Edwards D."/>
            <person name="Zhou Y."/>
            <person name="Hua W."/>
            <person name="Sharpe A.G."/>
            <person name="Paterson A.H."/>
            <person name="Guan C."/>
            <person name="Wincker P."/>
        </authorList>
    </citation>
    <scope>NUCLEOTIDE SEQUENCE [LARGE SCALE GENOMIC DNA]</scope>
    <source>
        <strain evidence="2">cv. Darmor-bzh</strain>
    </source>
</reference>
<dbReference type="Gramene" id="CDY26340">
    <property type="protein sequence ID" value="CDY26340"/>
    <property type="gene ID" value="GSBRNA2T00035080001"/>
</dbReference>
<organism evidence="1 2">
    <name type="scientific">Brassica napus</name>
    <name type="common">Rape</name>
    <dbReference type="NCBI Taxonomy" id="3708"/>
    <lineage>
        <taxon>Eukaryota</taxon>
        <taxon>Viridiplantae</taxon>
        <taxon>Streptophyta</taxon>
        <taxon>Embryophyta</taxon>
        <taxon>Tracheophyta</taxon>
        <taxon>Spermatophyta</taxon>
        <taxon>Magnoliopsida</taxon>
        <taxon>eudicotyledons</taxon>
        <taxon>Gunneridae</taxon>
        <taxon>Pentapetalae</taxon>
        <taxon>rosids</taxon>
        <taxon>malvids</taxon>
        <taxon>Brassicales</taxon>
        <taxon>Brassicaceae</taxon>
        <taxon>Brassiceae</taxon>
        <taxon>Brassica</taxon>
    </lineage>
</organism>
<sequence length="127" mass="14770">MSPIPAPPEGITENSLYSNLYHVFNSHKKYRKDEVPVELVPWILWRIWKNRNDFQYKGRDYDVISTLNKAREDAGIGSDLAGWVQITKAGWYGKVLKQFSIWDQPFNVKQKRSNGQQKGYLVLVIGK</sequence>
<proteinExistence type="predicted"/>
<accession>A0A078GIN1</accession>
<dbReference type="Proteomes" id="UP000028999">
    <property type="component" value="Unassembled WGS sequence"/>
</dbReference>
<dbReference type="PaxDb" id="3708-A0A078GIN1"/>
<dbReference type="EMBL" id="LK032188">
    <property type="protein sequence ID" value="CDY26340.1"/>
    <property type="molecule type" value="Genomic_DNA"/>
</dbReference>
<protein>
    <submittedName>
        <fullName evidence="1">BnaA03g60160D protein</fullName>
    </submittedName>
</protein>
<name>A0A078GIN1_BRANA</name>
<evidence type="ECO:0000313" key="2">
    <source>
        <dbReference type="Proteomes" id="UP000028999"/>
    </source>
</evidence>
<dbReference type="AlphaFoldDB" id="A0A078GIN1"/>
<evidence type="ECO:0000313" key="1">
    <source>
        <dbReference type="EMBL" id="CDY26340.1"/>
    </source>
</evidence>